<name>A0ABD2WYF1_9HYME</name>
<sequence length="731" mass="84325">MFCEIHSSNLPTNQVHEDIIDFQTLAEIQHEQETENYFGKSTDISLTTDNPESVNKIAEEELLYYKEIDDDLESDFFFTRHHKPLNSLKDLLQSEGFHDPIKTSVTISRSELLYMILKLNTSNHLSLTILSSILSLVNSMFEEPILPASKYMVDKIFNHNDDVDFHITCPKCSKYLGNLNELTPNTSCENCQCGIDEINHSSSNFFTMINPSKSIKNLLETYEDHFDKVMKGDFSNNSNICDIYDGERYREFVSKLPSESQSRYVSLTFNSDGAAPFKSSPLSVWPIFTMINEIPLQNRTNNLITCALWFNKSKPDMKVFLKFFVEMINKLSEEGIDCTIKGNLINIKVYCILCCVDTVARSPMQGLVQFNGKYGCNWCLHPTEYSGASRYPYDENAPPPPLRTAEQTIQYMGRVHSQKNPIFGVKKVSPLINIEHFDIIRGFVPDYMHCILCGAEKQITEYMLKNNGDFYGDLVEQIKFPYQVGRLTRTFSHRKYWKCKEWENWILYANLIVFEFKLDEKKMDYWSLHVESLHILLHHSIKPEELDLAERKLYEFVQRTQKNYTIKSMTYNVHQLLHVCQSVRDCGPIYAHSAFAFEAGNHDLLQAIHCGKGVISQILRHLNISESMKVLEKHVFENSSLIVQEYCAKTFSTRIKKSLKLSDVTYFGISSPVKKFFFLVNMQNAMNNVAYSSVETNDVVEINSAELEDEAEVYTADDMRYLELNLVGNTG</sequence>
<proteinExistence type="predicted"/>
<accession>A0ABD2WYF1</accession>
<comment type="caution">
    <text evidence="1">The sequence shown here is derived from an EMBL/GenBank/DDBJ whole genome shotgun (WGS) entry which is preliminary data.</text>
</comment>
<dbReference type="InterPro" id="IPR004242">
    <property type="entry name" value="Transposase_21"/>
</dbReference>
<reference evidence="1 2" key="1">
    <citation type="journal article" date="2024" name="bioRxiv">
        <title>A reference genome for Trichogramma kaykai: A tiny desert-dwelling parasitoid wasp with competing sex-ratio distorters.</title>
        <authorList>
            <person name="Culotta J."/>
            <person name="Lindsey A.R."/>
        </authorList>
    </citation>
    <scope>NUCLEOTIDE SEQUENCE [LARGE SCALE GENOMIC DNA]</scope>
    <source>
        <strain evidence="1 2">KSX58</strain>
    </source>
</reference>
<organism evidence="1 2">
    <name type="scientific">Trichogramma kaykai</name>
    <dbReference type="NCBI Taxonomy" id="54128"/>
    <lineage>
        <taxon>Eukaryota</taxon>
        <taxon>Metazoa</taxon>
        <taxon>Ecdysozoa</taxon>
        <taxon>Arthropoda</taxon>
        <taxon>Hexapoda</taxon>
        <taxon>Insecta</taxon>
        <taxon>Pterygota</taxon>
        <taxon>Neoptera</taxon>
        <taxon>Endopterygota</taxon>
        <taxon>Hymenoptera</taxon>
        <taxon>Apocrita</taxon>
        <taxon>Proctotrupomorpha</taxon>
        <taxon>Chalcidoidea</taxon>
        <taxon>Trichogrammatidae</taxon>
        <taxon>Trichogramma</taxon>
    </lineage>
</organism>
<dbReference type="EMBL" id="JBJJXI010000060">
    <property type="protein sequence ID" value="KAL3398169.1"/>
    <property type="molecule type" value="Genomic_DNA"/>
</dbReference>
<dbReference type="PANTHER" id="PTHR46579:SF1">
    <property type="entry name" value="F5_8 TYPE C DOMAIN-CONTAINING PROTEIN"/>
    <property type="match status" value="1"/>
</dbReference>
<evidence type="ECO:0008006" key="3">
    <source>
        <dbReference type="Google" id="ProtNLM"/>
    </source>
</evidence>
<evidence type="ECO:0000313" key="1">
    <source>
        <dbReference type="EMBL" id="KAL3398169.1"/>
    </source>
</evidence>
<evidence type="ECO:0000313" key="2">
    <source>
        <dbReference type="Proteomes" id="UP001627154"/>
    </source>
</evidence>
<dbReference type="PANTHER" id="PTHR46579">
    <property type="entry name" value="F5/8 TYPE C DOMAIN-CONTAINING PROTEIN-RELATED"/>
    <property type="match status" value="1"/>
</dbReference>
<protein>
    <recommendedName>
        <fullName evidence="3">Transposase domain-containing protein</fullName>
    </recommendedName>
</protein>
<dbReference type="AlphaFoldDB" id="A0ABD2WYF1"/>
<keyword evidence="2" id="KW-1185">Reference proteome</keyword>
<dbReference type="Pfam" id="PF02992">
    <property type="entry name" value="Transposase_21"/>
    <property type="match status" value="1"/>
</dbReference>
<dbReference type="Proteomes" id="UP001627154">
    <property type="component" value="Unassembled WGS sequence"/>
</dbReference>
<gene>
    <name evidence="1" type="ORF">TKK_008375</name>
</gene>